<accession>A0A1E7FRY8</accession>
<feature type="transmembrane region" description="Helical" evidence="1">
    <location>
        <begin position="538"/>
        <end position="558"/>
    </location>
</feature>
<feature type="transmembrane region" description="Helical" evidence="1">
    <location>
        <begin position="624"/>
        <end position="642"/>
    </location>
</feature>
<evidence type="ECO:0000313" key="2">
    <source>
        <dbReference type="EMBL" id="OEU20941.1"/>
    </source>
</evidence>
<dbReference type="EMBL" id="KV784354">
    <property type="protein sequence ID" value="OEU20941.1"/>
    <property type="molecule type" value="Genomic_DNA"/>
</dbReference>
<feature type="transmembrane region" description="Helical" evidence="1">
    <location>
        <begin position="563"/>
        <end position="582"/>
    </location>
</feature>
<organism evidence="2 3">
    <name type="scientific">Fragilariopsis cylindrus CCMP1102</name>
    <dbReference type="NCBI Taxonomy" id="635003"/>
    <lineage>
        <taxon>Eukaryota</taxon>
        <taxon>Sar</taxon>
        <taxon>Stramenopiles</taxon>
        <taxon>Ochrophyta</taxon>
        <taxon>Bacillariophyta</taxon>
        <taxon>Bacillariophyceae</taxon>
        <taxon>Bacillariophycidae</taxon>
        <taxon>Bacillariales</taxon>
        <taxon>Bacillariaceae</taxon>
        <taxon>Fragilariopsis</taxon>
    </lineage>
</organism>
<feature type="transmembrane region" description="Helical" evidence="1">
    <location>
        <begin position="137"/>
        <end position="155"/>
    </location>
</feature>
<keyword evidence="1" id="KW-0472">Membrane</keyword>
<reference evidence="2 3" key="1">
    <citation type="submission" date="2016-09" db="EMBL/GenBank/DDBJ databases">
        <title>Extensive genetic diversity and differential bi-allelic expression allows diatom success in the polar Southern Ocean.</title>
        <authorList>
            <consortium name="DOE Joint Genome Institute"/>
            <person name="Mock T."/>
            <person name="Otillar R.P."/>
            <person name="Strauss J."/>
            <person name="Dupont C."/>
            <person name="Frickenhaus S."/>
            <person name="Maumus F."/>
            <person name="Mcmullan M."/>
            <person name="Sanges R."/>
            <person name="Schmutz J."/>
            <person name="Toseland A."/>
            <person name="Valas R."/>
            <person name="Veluchamy A."/>
            <person name="Ward B.J."/>
            <person name="Allen A."/>
            <person name="Barry K."/>
            <person name="Falciatore A."/>
            <person name="Ferrante M."/>
            <person name="Fortunato A.E."/>
            <person name="Gloeckner G."/>
            <person name="Gruber A."/>
            <person name="Hipkin R."/>
            <person name="Janech M."/>
            <person name="Kroth P."/>
            <person name="Leese F."/>
            <person name="Lindquist E."/>
            <person name="Lyon B.R."/>
            <person name="Martin J."/>
            <person name="Mayer C."/>
            <person name="Parker M."/>
            <person name="Quesneville H."/>
            <person name="Raymond J."/>
            <person name="Uhlig C."/>
            <person name="Valentin K.U."/>
            <person name="Worden A.Z."/>
            <person name="Armbrust E.V."/>
            <person name="Bowler C."/>
            <person name="Green B."/>
            <person name="Moulton V."/>
            <person name="Van Oosterhout C."/>
            <person name="Grigoriev I."/>
        </authorList>
    </citation>
    <scope>NUCLEOTIDE SEQUENCE [LARGE SCALE GENOMIC DNA]</scope>
    <source>
        <strain evidence="2 3">CCMP1102</strain>
    </source>
</reference>
<feature type="transmembrane region" description="Helical" evidence="1">
    <location>
        <begin position="229"/>
        <end position="249"/>
    </location>
</feature>
<evidence type="ECO:0000256" key="1">
    <source>
        <dbReference type="SAM" id="Phobius"/>
    </source>
</evidence>
<dbReference type="AlphaFoldDB" id="A0A1E7FRY8"/>
<evidence type="ECO:0000313" key="3">
    <source>
        <dbReference type="Proteomes" id="UP000095751"/>
    </source>
</evidence>
<dbReference type="KEGG" id="fcy:FRACYDRAFT_234572"/>
<name>A0A1E7FRY8_9STRA</name>
<dbReference type="InParanoid" id="A0A1E7FRY8"/>
<keyword evidence="1" id="KW-0812">Transmembrane</keyword>
<gene>
    <name evidence="2" type="ORF">FRACYDRAFT_234572</name>
</gene>
<keyword evidence="3" id="KW-1185">Reference proteome</keyword>
<protein>
    <submittedName>
        <fullName evidence="2">Uncharacterized protein</fullName>
    </submittedName>
</protein>
<feature type="transmembrane region" description="Helical" evidence="1">
    <location>
        <begin position="697"/>
        <end position="717"/>
    </location>
</feature>
<proteinExistence type="predicted"/>
<feature type="transmembrane region" description="Helical" evidence="1">
    <location>
        <begin position="648"/>
        <end position="664"/>
    </location>
</feature>
<feature type="transmembrane region" description="Helical" evidence="1">
    <location>
        <begin position="105"/>
        <end position="125"/>
    </location>
</feature>
<feature type="transmembrane region" description="Helical" evidence="1">
    <location>
        <begin position="671"/>
        <end position="691"/>
    </location>
</feature>
<sequence length="768" mass="84345">MEGSSPQRNIQPLLRDDEVPVAGPRMGAYAPPAEQASVAATMGGHASMREPHDLHLTDIGASGQIASSLNANGGASFAEAEDLPQLPPLISYCAYVKYGCVFMKWIFLVAIANAVTLSICLKSDYFGYDGIWPVDTWKGGLLAATWMATAVWLYLSAKVVERDVQQVDHMAHYEQGSTTEDAGDFSAPFSPNYDHLYGKASRKLDRYFQKQTAAASLPEGTSGLVNLSYALWSLGFGIAVFLGTATLLGKHYEAQCDRSKLPLANSTGGDGHPEDFQDMDDFPSDVQEWIVEDREPYRSYNDIMVDDDRFDEGGNDEEVYSFPTASEYDYGSFAAMTDGTIFFAAQPPHNKDDTTDGNGSSSASKQMVLVESSASGDAPKYHLDFRKPRMIIPIENTIDYDNNGNQIATQYCFLLTKESDKKKKRRSWDAMIRTSYIHCIVTSGGGTNTTFSHLDTMIVWTDKTQRGPQLVAASSGGLVLISHIGNDDGQSKFQEVVSVNPSTMEKKNIYHLTTSMGNEYNDYGRDGMQIARCVYEKVQVFSGIAALLVLGLCGAWLVLREGVAAGVTPIMFAIAILTWQLGRDQYENGVPAFCMTGGFIFFHCVLCCNNGRMCHLPSWIGRDMYVWALYSWILAYFFLDLIWGEPSGVFILSLVYLGLTGIILEHPIVHLIGFASVLVGVFWFLLWPFFGRYVDDLIGATFSILIGMGIIGLAEFLTNNRKFCTALCRPISRAGRTMYYGASVNPSTASAQTPTAPSSTRAVVTAQV</sequence>
<keyword evidence="1" id="KW-1133">Transmembrane helix</keyword>
<feature type="transmembrane region" description="Helical" evidence="1">
    <location>
        <begin position="588"/>
        <end position="612"/>
    </location>
</feature>
<dbReference type="Proteomes" id="UP000095751">
    <property type="component" value="Unassembled WGS sequence"/>
</dbReference>